<evidence type="ECO:0000259" key="1">
    <source>
        <dbReference type="Pfam" id="PF13884"/>
    </source>
</evidence>
<dbReference type="AlphaFoldDB" id="G4YF50"/>
<dbReference type="RefSeq" id="XP_009514908.1">
    <property type="nucleotide sequence ID" value="XM_009516613.1"/>
</dbReference>
<feature type="domain" description="Peptidase S74" evidence="1">
    <location>
        <begin position="74"/>
        <end position="116"/>
    </location>
</feature>
<reference evidence="2 3" key="1">
    <citation type="journal article" date="2006" name="Science">
        <title>Phytophthora genome sequences uncover evolutionary origins and mechanisms of pathogenesis.</title>
        <authorList>
            <person name="Tyler B.M."/>
            <person name="Tripathy S."/>
            <person name="Zhang X."/>
            <person name="Dehal P."/>
            <person name="Jiang R.H."/>
            <person name="Aerts A."/>
            <person name="Arredondo F.D."/>
            <person name="Baxter L."/>
            <person name="Bensasson D."/>
            <person name="Beynon J.L."/>
            <person name="Chapman J."/>
            <person name="Damasceno C.M."/>
            <person name="Dorrance A.E."/>
            <person name="Dou D."/>
            <person name="Dickerman A.W."/>
            <person name="Dubchak I.L."/>
            <person name="Garbelotto M."/>
            <person name="Gijzen M."/>
            <person name="Gordon S.G."/>
            <person name="Govers F."/>
            <person name="Grunwald N.J."/>
            <person name="Huang W."/>
            <person name="Ivors K.L."/>
            <person name="Jones R.W."/>
            <person name="Kamoun S."/>
            <person name="Krampis K."/>
            <person name="Lamour K.H."/>
            <person name="Lee M.K."/>
            <person name="McDonald W.H."/>
            <person name="Medina M."/>
            <person name="Meijer H.J."/>
            <person name="Nordberg E.K."/>
            <person name="Maclean D.J."/>
            <person name="Ospina-Giraldo M.D."/>
            <person name="Morris P.F."/>
            <person name="Phuntumart V."/>
            <person name="Putnam N.H."/>
            <person name="Rash S."/>
            <person name="Rose J.K."/>
            <person name="Sakihama Y."/>
            <person name="Salamov A.A."/>
            <person name="Savidor A."/>
            <person name="Scheuring C.F."/>
            <person name="Smith B.M."/>
            <person name="Sobral B.W."/>
            <person name="Terry A."/>
            <person name="Torto-Alalibo T.A."/>
            <person name="Win J."/>
            <person name="Xu Z."/>
            <person name="Zhang H."/>
            <person name="Grigoriev I.V."/>
            <person name="Rokhsar D.S."/>
            <person name="Boore J.L."/>
        </authorList>
    </citation>
    <scope>NUCLEOTIDE SEQUENCE [LARGE SCALE GENOMIC DNA]</scope>
    <source>
        <strain evidence="2 3">P6497</strain>
    </source>
</reference>
<dbReference type="OMA" id="GAQMNID"/>
<dbReference type="GeneID" id="20654639"/>
<protein>
    <recommendedName>
        <fullName evidence="1">Peptidase S74 domain-containing protein</fullName>
    </recommendedName>
</protein>
<dbReference type="InterPro" id="IPR030392">
    <property type="entry name" value="S74_ICA"/>
</dbReference>
<name>G4YF50_PHYSP</name>
<accession>G4YF50</accession>
<dbReference type="EMBL" id="JH159151">
    <property type="protein sequence ID" value="EGZ27633.1"/>
    <property type="molecule type" value="Genomic_DNA"/>
</dbReference>
<gene>
    <name evidence="2" type="ORF">PHYSODRAFT_475619</name>
</gene>
<keyword evidence="3" id="KW-1185">Reference proteome</keyword>
<dbReference type="InParanoid" id="G4YF50"/>
<organism evidence="2 3">
    <name type="scientific">Phytophthora sojae (strain P6497)</name>
    <name type="common">Soybean stem and root rot agent</name>
    <name type="synonym">Phytophthora megasperma f. sp. glycines</name>
    <dbReference type="NCBI Taxonomy" id="1094619"/>
    <lineage>
        <taxon>Eukaryota</taxon>
        <taxon>Sar</taxon>
        <taxon>Stramenopiles</taxon>
        <taxon>Oomycota</taxon>
        <taxon>Peronosporomycetes</taxon>
        <taxon>Peronosporales</taxon>
        <taxon>Peronosporaceae</taxon>
        <taxon>Phytophthora</taxon>
    </lineage>
</organism>
<dbReference type="KEGG" id="psoj:PHYSODRAFT_475619"/>
<dbReference type="Proteomes" id="UP000002640">
    <property type="component" value="Unassembled WGS sequence"/>
</dbReference>
<evidence type="ECO:0000313" key="3">
    <source>
        <dbReference type="Proteomes" id="UP000002640"/>
    </source>
</evidence>
<dbReference type="Pfam" id="PF13884">
    <property type="entry name" value="Peptidase_S74"/>
    <property type="match status" value="1"/>
</dbReference>
<evidence type="ECO:0000313" key="2">
    <source>
        <dbReference type="EMBL" id="EGZ27633.1"/>
    </source>
</evidence>
<proteinExistence type="predicted"/>
<sequence>MILDTNGRLGIGTTTPSTTLHVSGTISNTFNVGGQLYAQGTSTAYTTSQLGPVTVSVAAMFGGPIQCSSIYCTSDRRCKDIIDQLDTDYCDKFYDLNVYEYKYKGSDETIPKIGFIRYQMNIDYSKITAINFCMIKKLLNRVKQLEMELKHSNQNK</sequence>